<feature type="region of interest" description="Disordered" evidence="3">
    <location>
        <begin position="350"/>
        <end position="369"/>
    </location>
</feature>
<feature type="region of interest" description="Disordered" evidence="3">
    <location>
        <begin position="1"/>
        <end position="54"/>
    </location>
</feature>
<organism evidence="8 9">
    <name type="scientific">Powellomyces hirtus</name>
    <dbReference type="NCBI Taxonomy" id="109895"/>
    <lineage>
        <taxon>Eukaryota</taxon>
        <taxon>Fungi</taxon>
        <taxon>Fungi incertae sedis</taxon>
        <taxon>Chytridiomycota</taxon>
        <taxon>Chytridiomycota incertae sedis</taxon>
        <taxon>Chytridiomycetes</taxon>
        <taxon>Spizellomycetales</taxon>
        <taxon>Powellomycetaceae</taxon>
        <taxon>Powellomyces</taxon>
    </lineage>
</organism>
<dbReference type="EMBL" id="QEAQ01000082">
    <property type="protein sequence ID" value="TPX56179.1"/>
    <property type="molecule type" value="Genomic_DNA"/>
</dbReference>
<comment type="caution">
    <text evidence="8">The sequence shown here is derived from an EMBL/GenBank/DDBJ whole genome shotgun (WGS) entry which is preliminary data.</text>
</comment>
<proteinExistence type="predicted"/>
<dbReference type="CDD" id="cd00014">
    <property type="entry name" value="CH_SF"/>
    <property type="match status" value="1"/>
</dbReference>
<dbReference type="Pfam" id="PF00621">
    <property type="entry name" value="RhoGEF"/>
    <property type="match status" value="1"/>
</dbReference>
<evidence type="ECO:0000259" key="4">
    <source>
        <dbReference type="PROSITE" id="PS50003"/>
    </source>
</evidence>
<dbReference type="PROSITE" id="PS50020">
    <property type="entry name" value="WW_DOMAIN_2"/>
    <property type="match status" value="2"/>
</dbReference>
<dbReference type="Pfam" id="PF00169">
    <property type="entry name" value="PH"/>
    <property type="match status" value="1"/>
</dbReference>
<dbReference type="InterPro" id="IPR000219">
    <property type="entry name" value="DH_dom"/>
</dbReference>
<dbReference type="InterPro" id="IPR001715">
    <property type="entry name" value="CH_dom"/>
</dbReference>
<dbReference type="GO" id="GO:0005085">
    <property type="term" value="F:guanyl-nucleotide exchange factor activity"/>
    <property type="evidence" value="ECO:0007669"/>
    <property type="project" value="InterPro"/>
</dbReference>
<feature type="region of interest" description="Disordered" evidence="3">
    <location>
        <begin position="879"/>
        <end position="925"/>
    </location>
</feature>
<reference evidence="8 9" key="1">
    <citation type="journal article" date="2019" name="Sci. Rep.">
        <title>Comparative genomics of chytrid fungi reveal insights into the obligate biotrophic and pathogenic lifestyle of Synchytrium endobioticum.</title>
        <authorList>
            <person name="van de Vossenberg B.T.L.H."/>
            <person name="Warris S."/>
            <person name="Nguyen H.D.T."/>
            <person name="van Gent-Pelzer M.P.E."/>
            <person name="Joly D.L."/>
            <person name="van de Geest H.C."/>
            <person name="Bonants P.J.M."/>
            <person name="Smith D.S."/>
            <person name="Levesque C.A."/>
            <person name="van der Lee T.A.J."/>
        </authorList>
    </citation>
    <scope>NUCLEOTIDE SEQUENCE [LARGE SCALE GENOMIC DNA]</scope>
    <source>
        <strain evidence="8 9">CBS 809.83</strain>
    </source>
</reference>
<accession>A0A507DWM2</accession>
<feature type="domain" description="Calponin-homology (CH)" evidence="7">
    <location>
        <begin position="59"/>
        <end position="172"/>
    </location>
</feature>
<dbReference type="Proteomes" id="UP000318582">
    <property type="component" value="Unassembled WGS sequence"/>
</dbReference>
<dbReference type="STRING" id="109895.A0A507DWM2"/>
<dbReference type="Gene3D" id="2.20.70.10">
    <property type="match status" value="1"/>
</dbReference>
<evidence type="ECO:0000259" key="5">
    <source>
        <dbReference type="PROSITE" id="PS50010"/>
    </source>
</evidence>
<gene>
    <name evidence="8" type="ORF">PhCBS80983_g04724</name>
</gene>
<dbReference type="GO" id="GO:0035025">
    <property type="term" value="P:positive regulation of Rho protein signal transduction"/>
    <property type="evidence" value="ECO:0007669"/>
    <property type="project" value="TreeGrafter"/>
</dbReference>
<dbReference type="SUPFAM" id="SSF50729">
    <property type="entry name" value="PH domain-like"/>
    <property type="match status" value="1"/>
</dbReference>
<dbReference type="SMART" id="SM00456">
    <property type="entry name" value="WW"/>
    <property type="match status" value="2"/>
</dbReference>
<keyword evidence="9" id="KW-1185">Reference proteome</keyword>
<dbReference type="SUPFAM" id="SSF48065">
    <property type="entry name" value="DBL homology domain (DH-domain)"/>
    <property type="match status" value="1"/>
</dbReference>
<keyword evidence="2" id="KW-0963">Cytoplasm</keyword>
<dbReference type="InterPro" id="IPR036020">
    <property type="entry name" value="WW_dom_sf"/>
</dbReference>
<dbReference type="PROSITE" id="PS50010">
    <property type="entry name" value="DH_2"/>
    <property type="match status" value="1"/>
</dbReference>
<dbReference type="PROSITE" id="PS00741">
    <property type="entry name" value="DH_1"/>
    <property type="match status" value="1"/>
</dbReference>
<dbReference type="Gene3D" id="1.10.418.10">
    <property type="entry name" value="Calponin-like domain"/>
    <property type="match status" value="1"/>
</dbReference>
<sequence>MATQVRPLPTSKSAEDFRPLDENEQSTPNGNKTLPRGGSGLPTNVASSAISERDSTTVQTLRPLVLTWISKVLGPDESQGDQTSDVEAAWNELRYGSRLCQLINTLSPKIVRHVASERTTLGALENLGSFLTALSTYGVDKRYTFRPMEFVNASPAGDETMARALAALALYSTNEKGFAVPGTTSILDGIMGALERRGDGSGGAENGGAGRGDDPVEQLLDKLELVKSTQQEAFRKAESVQSKLRHTIRGLSDHTCRLHDLTTDMQSQALLSEAESLTDHYLTSISSLHQQIEKLESSQQKVLIRCGTPGLAQKLREQQLSRESHLEASQSGVFQPSHSGVFLPSHMTDKQLSQSSQSLDNGGGTITNTSRMSVMLDTSPASASPVQTPKSMFSKLPPEVSSANLPKPELMRLSVVYEMIETEADYVRDLELMINYHKPQLQETLSEEEINMLFSNTDQLVPVNQHLLDRLREKRDADPFIPEVGDAIVDVSESLKVYTTYCGNYPEAMKLVHKLQTNPDTKDQLTRMMNSTEGRGLSLESFLIKPVQRICKYPLLIRELQKHTDKLSKDTISLNLAMTKIESVVAHVNEYTRQLGERDRLVALQAKIDTPLPLALHEKKHVRDGVLARVINGKARERYVLLFADVLFICTPLKGGRYVLESVHDVAELTLVADGKGDPISKSLKHAFQISEGGRSQAFCAISDPDRTKWIEAFQSAIKTAAEEAKKSEHVNKRASSGAFLVQQFHSAQDGSPEYGGSPGDRHSLRPTSWAMGKRPMTKQGSNLSVGGTLRGTIKGWGTLRRKELDFANETQESSGNTSFSELEPEVEFEPEMVEIAGQIWKKAISAMGTSYYYCAETKETLWRLPDAYTVLDPETGKVLIPEDVEGGAGDSDDDGGSGDDADSTAATDALLSPGVEPVEGSPSWRRVDRRDGNIYFFNVVTNETSWTKPEGDAVMGGNAGAGSSSSTQPVVDVAA</sequence>
<feature type="compositionally biased region" description="Polar residues" evidence="3">
    <location>
        <begin position="379"/>
        <end position="391"/>
    </location>
</feature>
<protein>
    <submittedName>
        <fullName evidence="8">Uncharacterized protein</fullName>
    </submittedName>
</protein>
<dbReference type="SMART" id="SM00233">
    <property type="entry name" value="PH"/>
    <property type="match status" value="1"/>
</dbReference>
<feature type="domain" description="PH" evidence="4">
    <location>
        <begin position="620"/>
        <end position="719"/>
    </location>
</feature>
<dbReference type="InterPro" id="IPR001202">
    <property type="entry name" value="WW_dom"/>
</dbReference>
<evidence type="ECO:0000313" key="9">
    <source>
        <dbReference type="Proteomes" id="UP000318582"/>
    </source>
</evidence>
<dbReference type="PANTHER" id="PTHR46006">
    <property type="entry name" value="RHO GUANINE NUCLEOTIDE EXCHANGE FACTOR AT 64C, ISOFORM A"/>
    <property type="match status" value="1"/>
</dbReference>
<dbReference type="InterPro" id="IPR051480">
    <property type="entry name" value="Endocytic_GEF_Adapter"/>
</dbReference>
<dbReference type="CDD" id="cd00160">
    <property type="entry name" value="RhoGEF"/>
    <property type="match status" value="1"/>
</dbReference>
<dbReference type="SUPFAM" id="SSF47576">
    <property type="entry name" value="Calponin-homology domain, CH-domain"/>
    <property type="match status" value="1"/>
</dbReference>
<evidence type="ECO:0000259" key="6">
    <source>
        <dbReference type="PROSITE" id="PS50020"/>
    </source>
</evidence>
<dbReference type="InterPro" id="IPR001331">
    <property type="entry name" value="GDS_CDC24_CS"/>
</dbReference>
<dbReference type="InterPro" id="IPR001849">
    <property type="entry name" value="PH_domain"/>
</dbReference>
<evidence type="ECO:0000259" key="7">
    <source>
        <dbReference type="PROSITE" id="PS50021"/>
    </source>
</evidence>
<evidence type="ECO:0000313" key="8">
    <source>
        <dbReference type="EMBL" id="TPX56179.1"/>
    </source>
</evidence>
<dbReference type="CDD" id="cd00201">
    <property type="entry name" value="WW"/>
    <property type="match status" value="2"/>
</dbReference>
<feature type="region of interest" description="Disordered" evidence="3">
    <location>
        <begin position="378"/>
        <end position="400"/>
    </location>
</feature>
<feature type="compositionally biased region" description="Acidic residues" evidence="3">
    <location>
        <begin position="883"/>
        <end position="903"/>
    </location>
</feature>
<dbReference type="SMART" id="SM00325">
    <property type="entry name" value="RhoGEF"/>
    <property type="match status" value="1"/>
</dbReference>
<dbReference type="GO" id="GO:0035556">
    <property type="term" value="P:intracellular signal transduction"/>
    <property type="evidence" value="ECO:0007669"/>
    <property type="project" value="InterPro"/>
</dbReference>
<feature type="region of interest" description="Disordered" evidence="3">
    <location>
        <begin position="947"/>
        <end position="976"/>
    </location>
</feature>
<dbReference type="InterPro" id="IPR011993">
    <property type="entry name" value="PH-like_dom_sf"/>
</dbReference>
<feature type="domain" description="WW" evidence="6">
    <location>
        <begin position="919"/>
        <end position="952"/>
    </location>
</feature>
<evidence type="ECO:0000256" key="3">
    <source>
        <dbReference type="SAM" id="MobiDB-lite"/>
    </source>
</evidence>
<dbReference type="GO" id="GO:0005737">
    <property type="term" value="C:cytoplasm"/>
    <property type="evidence" value="ECO:0007669"/>
    <property type="project" value="UniProtKB-SubCell"/>
</dbReference>
<dbReference type="PROSITE" id="PS50003">
    <property type="entry name" value="PH_DOMAIN"/>
    <property type="match status" value="1"/>
</dbReference>
<dbReference type="InterPro" id="IPR036872">
    <property type="entry name" value="CH_dom_sf"/>
</dbReference>
<dbReference type="Gene3D" id="1.20.900.10">
    <property type="entry name" value="Dbl homology (DH) domain"/>
    <property type="match status" value="1"/>
</dbReference>
<name>A0A507DWM2_9FUNG</name>
<feature type="compositionally biased region" description="Polar residues" evidence="3">
    <location>
        <begin position="41"/>
        <end position="54"/>
    </location>
</feature>
<dbReference type="SUPFAM" id="SSF51045">
    <property type="entry name" value="WW domain"/>
    <property type="match status" value="2"/>
</dbReference>
<evidence type="ECO:0000256" key="1">
    <source>
        <dbReference type="ARBA" id="ARBA00004496"/>
    </source>
</evidence>
<feature type="domain" description="DH" evidence="5">
    <location>
        <begin position="411"/>
        <end position="591"/>
    </location>
</feature>
<dbReference type="Gene3D" id="2.30.29.30">
    <property type="entry name" value="Pleckstrin-homology domain (PH domain)/Phosphotyrosine-binding domain (PTB)"/>
    <property type="match status" value="1"/>
</dbReference>
<feature type="domain" description="WW" evidence="6">
    <location>
        <begin position="841"/>
        <end position="868"/>
    </location>
</feature>
<evidence type="ECO:0000256" key="2">
    <source>
        <dbReference type="ARBA" id="ARBA00022490"/>
    </source>
</evidence>
<dbReference type="InterPro" id="IPR035899">
    <property type="entry name" value="DBL_dom_sf"/>
</dbReference>
<dbReference type="AlphaFoldDB" id="A0A507DWM2"/>
<dbReference type="PROSITE" id="PS01159">
    <property type="entry name" value="WW_DOMAIN_1"/>
    <property type="match status" value="1"/>
</dbReference>
<dbReference type="PROSITE" id="PS50021">
    <property type="entry name" value="CH"/>
    <property type="match status" value="1"/>
</dbReference>
<dbReference type="PANTHER" id="PTHR46006:SF6">
    <property type="entry name" value="INTERSECTIN-2 ISOFORM X1"/>
    <property type="match status" value="1"/>
</dbReference>
<comment type="subcellular location">
    <subcellularLocation>
        <location evidence="1">Cytoplasm</location>
    </subcellularLocation>
</comment>